<keyword evidence="5" id="KW-0645">Protease</keyword>
<keyword evidence="3" id="KW-0732">Signal</keyword>
<organism evidence="5">
    <name type="scientific">Platymeris rhadamanthus</name>
    <name type="common">Red spot assassin bug</name>
    <dbReference type="NCBI Taxonomy" id="1134088"/>
    <lineage>
        <taxon>Eukaryota</taxon>
        <taxon>Metazoa</taxon>
        <taxon>Ecdysozoa</taxon>
        <taxon>Arthropoda</taxon>
        <taxon>Hexapoda</taxon>
        <taxon>Insecta</taxon>
        <taxon>Pterygota</taxon>
        <taxon>Neoptera</taxon>
        <taxon>Paraneoptera</taxon>
        <taxon>Hemiptera</taxon>
        <taxon>Heteroptera</taxon>
        <taxon>Panheteroptera</taxon>
        <taxon>Cimicomorpha</taxon>
        <taxon>Reduviidae</taxon>
        <taxon>Platymeris</taxon>
    </lineage>
</organism>
<dbReference type="AlphaFoldDB" id="A0A6B9L3T7"/>
<dbReference type="InterPro" id="IPR000859">
    <property type="entry name" value="CUB_dom"/>
</dbReference>
<keyword evidence="5" id="KW-0378">Hydrolase</keyword>
<dbReference type="Gene3D" id="2.60.120.290">
    <property type="entry name" value="Spermadhesin, CUB domain"/>
    <property type="match status" value="1"/>
</dbReference>
<evidence type="ECO:0000259" key="4">
    <source>
        <dbReference type="PROSITE" id="PS01180"/>
    </source>
</evidence>
<sequence length="250" mass="28286">MHVWYLLVILSSLGSIYGQEVYYKALLPGIPYEDIKSPKYPLDELPHDTSIQWNLVVRADSTIRVLCDDIRMTQNEPWTDDCTHVYLSFDEGNGETKICGDKKGGYQYRSTGPNLFVRLVSKDGTGFVKCTAYNTKELFELPVVLRPGADPLVIEAPPKVPLPIHDWTWSLTSTPGSRISFHCTLALSGPVNGQCYRELLTIDDGERKNEYCKTEKLVVYSSKNLAKIRVQLNENNPGSVRCLVQDYTKF</sequence>
<accession>A0A6B9L3T7</accession>
<feature type="chain" id="PRO_5025332479" evidence="3">
    <location>
        <begin position="19"/>
        <end position="250"/>
    </location>
</feature>
<feature type="domain" description="CUB" evidence="4">
    <location>
        <begin position="17"/>
        <end position="134"/>
    </location>
</feature>
<dbReference type="GO" id="GO:0006508">
    <property type="term" value="P:proteolysis"/>
    <property type="evidence" value="ECO:0007669"/>
    <property type="project" value="UniProtKB-KW"/>
</dbReference>
<evidence type="ECO:0000313" key="5">
    <source>
        <dbReference type="EMBL" id="QHB21592.1"/>
    </source>
</evidence>
<feature type="signal peptide" evidence="3">
    <location>
        <begin position="1"/>
        <end position="18"/>
    </location>
</feature>
<comment type="caution">
    <text evidence="2">Lacks conserved residue(s) required for the propagation of feature annotation.</text>
</comment>
<name>A0A6B9L3T7_PLARH</name>
<feature type="disulfide bond" evidence="2">
    <location>
        <begin position="82"/>
        <end position="99"/>
    </location>
</feature>
<evidence type="ECO:0000256" key="3">
    <source>
        <dbReference type="SAM" id="SignalP"/>
    </source>
</evidence>
<dbReference type="GO" id="GO:0008233">
    <property type="term" value="F:peptidase activity"/>
    <property type="evidence" value="ECO:0007669"/>
    <property type="project" value="UniProtKB-KW"/>
</dbReference>
<keyword evidence="1 2" id="KW-1015">Disulfide bond</keyword>
<evidence type="ECO:0000256" key="1">
    <source>
        <dbReference type="ARBA" id="ARBA00023157"/>
    </source>
</evidence>
<proteinExistence type="evidence at transcript level"/>
<dbReference type="PROSITE" id="PS01180">
    <property type="entry name" value="CUB"/>
    <property type="match status" value="1"/>
</dbReference>
<dbReference type="InterPro" id="IPR035914">
    <property type="entry name" value="Sperma_CUB_dom_sf"/>
</dbReference>
<reference evidence="5" key="1">
    <citation type="journal article" date="2019" name="Toxins">
        <title>Missiles of mass disruption: composition and glandular origin of venom used as a projectile defensive weapon by the assassin bug Platymeris rhadamanthus.</title>
        <authorList>
            <person name="Walker A.A."/>
            <person name="Robinson S.D."/>
            <person name="Undheim E.A.B."/>
            <person name="Jin J."/>
            <person name="Han X."/>
            <person name="Fry B.G."/>
            <person name="Vetter I."/>
            <person name="King G.F."/>
        </authorList>
    </citation>
    <scope>NUCLEOTIDE SEQUENCE</scope>
    <source>
        <tissue evidence="5">Venom glands</tissue>
    </source>
</reference>
<dbReference type="SUPFAM" id="SSF49854">
    <property type="entry name" value="Spermadhesin, CUB domain"/>
    <property type="match status" value="1"/>
</dbReference>
<evidence type="ECO:0000256" key="2">
    <source>
        <dbReference type="PROSITE-ProRule" id="PRU00059"/>
    </source>
</evidence>
<protein>
    <submittedName>
        <fullName evidence="5">Venom S1 protease with CUB domain 17</fullName>
    </submittedName>
</protein>
<dbReference type="EMBL" id="MN208403">
    <property type="protein sequence ID" value="QHB21592.1"/>
    <property type="molecule type" value="mRNA"/>
</dbReference>